<sequence length="102" mass="11198">MLVITMSDPALSDLPENLAVCLTILRRLSELCQDLVNHTTSPLQTKNLILKVHDVTAAFHHLITSNVDRSCQAAIEEHLAAEAEKLASVLATLLRSLRVFSP</sequence>
<dbReference type="OrthoDB" id="5859304at2759"/>
<name>A0A7F5RDG7_AGRPL</name>
<dbReference type="InParanoid" id="A0A7F5RDG7"/>
<gene>
    <name evidence="2" type="primary">LOC112905570</name>
</gene>
<evidence type="ECO:0000313" key="2">
    <source>
        <dbReference type="RefSeq" id="XP_025834013.1"/>
    </source>
</evidence>
<organism evidence="1 2">
    <name type="scientific">Agrilus planipennis</name>
    <name type="common">Emerald ash borer</name>
    <name type="synonym">Agrilus marcopoli</name>
    <dbReference type="NCBI Taxonomy" id="224129"/>
    <lineage>
        <taxon>Eukaryota</taxon>
        <taxon>Metazoa</taxon>
        <taxon>Ecdysozoa</taxon>
        <taxon>Arthropoda</taxon>
        <taxon>Hexapoda</taxon>
        <taxon>Insecta</taxon>
        <taxon>Pterygota</taxon>
        <taxon>Neoptera</taxon>
        <taxon>Endopterygota</taxon>
        <taxon>Coleoptera</taxon>
        <taxon>Polyphaga</taxon>
        <taxon>Elateriformia</taxon>
        <taxon>Buprestoidea</taxon>
        <taxon>Buprestidae</taxon>
        <taxon>Agrilinae</taxon>
        <taxon>Agrilus</taxon>
    </lineage>
</organism>
<reference evidence="2" key="1">
    <citation type="submission" date="2025-08" db="UniProtKB">
        <authorList>
            <consortium name="RefSeq"/>
        </authorList>
    </citation>
    <scope>IDENTIFICATION</scope>
    <source>
        <tissue evidence="2">Entire body</tissue>
    </source>
</reference>
<dbReference type="Proteomes" id="UP000192223">
    <property type="component" value="Unplaced"/>
</dbReference>
<dbReference type="AlphaFoldDB" id="A0A7F5RDG7"/>
<dbReference type="RefSeq" id="XP_025834013.1">
    <property type="nucleotide sequence ID" value="XM_025978228.1"/>
</dbReference>
<accession>A0A7F5RDG7</accession>
<keyword evidence="1" id="KW-1185">Reference proteome</keyword>
<evidence type="ECO:0000313" key="1">
    <source>
        <dbReference type="Proteomes" id="UP000192223"/>
    </source>
</evidence>
<proteinExistence type="predicted"/>
<dbReference type="KEGG" id="apln:112905570"/>
<dbReference type="GeneID" id="112905570"/>
<protein>
    <submittedName>
        <fullName evidence="2">Uncharacterized protein LOC112905570</fullName>
    </submittedName>
</protein>